<dbReference type="SUPFAM" id="SSF49401">
    <property type="entry name" value="Bacterial adhesins"/>
    <property type="match status" value="1"/>
</dbReference>
<feature type="compositionally biased region" description="Low complexity" evidence="7">
    <location>
        <begin position="1089"/>
        <end position="1106"/>
    </location>
</feature>
<feature type="region of interest" description="Disordered" evidence="7">
    <location>
        <begin position="1055"/>
        <end position="1106"/>
    </location>
</feature>
<keyword evidence="4" id="KW-0732">Signal</keyword>
<feature type="compositionally biased region" description="Polar residues" evidence="7">
    <location>
        <begin position="552"/>
        <end position="569"/>
    </location>
</feature>
<keyword evidence="6" id="KW-0175">Coiled coil</keyword>
<evidence type="ECO:0000256" key="4">
    <source>
        <dbReference type="ARBA" id="ARBA00022729"/>
    </source>
</evidence>
<dbReference type="AlphaFoldDB" id="A0A2W5BAH3"/>
<reference evidence="10 11" key="1">
    <citation type="submission" date="2017-11" db="EMBL/GenBank/DDBJ databases">
        <title>Infants hospitalized years apart are colonized by the same room-sourced microbial strains.</title>
        <authorList>
            <person name="Brooks B."/>
            <person name="Olm M.R."/>
            <person name="Firek B.A."/>
            <person name="Baker R."/>
            <person name="Thomas B.C."/>
            <person name="Morowitz M.J."/>
            <person name="Banfield J.F."/>
        </authorList>
    </citation>
    <scope>NUCLEOTIDE SEQUENCE [LARGE SCALE GENOMIC DNA]</scope>
    <source>
        <strain evidence="10">S2_012_000_R3_87</strain>
    </source>
</reference>
<dbReference type="Gene3D" id="2.60.40.10">
    <property type="entry name" value="Immunoglobulins"/>
    <property type="match status" value="1"/>
</dbReference>
<dbReference type="NCBIfam" id="NF038186">
    <property type="entry name" value="YPDG_rpt"/>
    <property type="match status" value="1"/>
</dbReference>
<evidence type="ECO:0000313" key="10">
    <source>
        <dbReference type="EMBL" id="PZP03795.1"/>
    </source>
</evidence>
<name>A0A2W5BAH3_9CORY</name>
<dbReference type="EMBL" id="QFNY01000004">
    <property type="protein sequence ID" value="PZP03795.1"/>
    <property type="molecule type" value="Genomic_DNA"/>
</dbReference>
<gene>
    <name evidence="10" type="ORF">DI609_00450</name>
</gene>
<dbReference type="InterPro" id="IPR013783">
    <property type="entry name" value="Ig-like_fold"/>
</dbReference>
<dbReference type="InterPro" id="IPR041171">
    <property type="entry name" value="SDR_Ig"/>
</dbReference>
<evidence type="ECO:0000256" key="1">
    <source>
        <dbReference type="ARBA" id="ARBA00004168"/>
    </source>
</evidence>
<dbReference type="Gene3D" id="1.20.5.340">
    <property type="match status" value="1"/>
</dbReference>
<evidence type="ECO:0000256" key="5">
    <source>
        <dbReference type="ARBA" id="ARBA00023088"/>
    </source>
</evidence>
<dbReference type="GO" id="GO:0005975">
    <property type="term" value="P:carbohydrate metabolic process"/>
    <property type="evidence" value="ECO:0007669"/>
    <property type="project" value="UniProtKB-ARBA"/>
</dbReference>
<comment type="caution">
    <text evidence="10">The sequence shown here is derived from an EMBL/GenBank/DDBJ whole genome shotgun (WGS) entry which is preliminary data.</text>
</comment>
<keyword evidence="5" id="KW-0572">Peptidoglycan-anchor</keyword>
<feature type="compositionally biased region" description="Polar residues" evidence="7">
    <location>
        <begin position="625"/>
        <end position="636"/>
    </location>
</feature>
<feature type="domain" description="SDR-like Ig" evidence="8">
    <location>
        <begin position="90"/>
        <end position="184"/>
    </location>
</feature>
<dbReference type="Pfam" id="PF18957">
    <property type="entry name" value="RibLong"/>
    <property type="match status" value="1"/>
</dbReference>
<feature type="coiled-coil region" evidence="6">
    <location>
        <begin position="868"/>
        <end position="941"/>
    </location>
</feature>
<accession>A0A2W5BAH3</accession>
<evidence type="ECO:0000259" key="9">
    <source>
        <dbReference type="Pfam" id="PF18957"/>
    </source>
</evidence>
<keyword evidence="2" id="KW-0134">Cell wall</keyword>
<protein>
    <submittedName>
        <fullName evidence="10">Uncharacterized protein</fullName>
    </submittedName>
</protein>
<feature type="domain" description="Long Rib" evidence="9">
    <location>
        <begin position="562"/>
        <end position="649"/>
    </location>
</feature>
<evidence type="ECO:0000256" key="6">
    <source>
        <dbReference type="SAM" id="Coils"/>
    </source>
</evidence>
<dbReference type="InterPro" id="IPR011252">
    <property type="entry name" value="Fibrogen-bd_dom1"/>
</dbReference>
<evidence type="ECO:0000259" key="8">
    <source>
        <dbReference type="Pfam" id="PF17961"/>
    </source>
</evidence>
<dbReference type="Gene3D" id="2.60.40.1280">
    <property type="match status" value="1"/>
</dbReference>
<dbReference type="GO" id="GO:0007155">
    <property type="term" value="P:cell adhesion"/>
    <property type="evidence" value="ECO:0007669"/>
    <property type="project" value="InterPro"/>
</dbReference>
<evidence type="ECO:0000313" key="11">
    <source>
        <dbReference type="Proteomes" id="UP000249451"/>
    </source>
</evidence>
<organism evidence="10 11">
    <name type="scientific">Corynebacterium urealyticum</name>
    <dbReference type="NCBI Taxonomy" id="43771"/>
    <lineage>
        <taxon>Bacteria</taxon>
        <taxon>Bacillati</taxon>
        <taxon>Actinomycetota</taxon>
        <taxon>Actinomycetes</taxon>
        <taxon>Mycobacteriales</taxon>
        <taxon>Corynebacteriaceae</taxon>
        <taxon>Corynebacterium</taxon>
    </lineage>
</organism>
<dbReference type="InterPro" id="IPR008966">
    <property type="entry name" value="Adhesion_dom_sf"/>
</dbReference>
<evidence type="ECO:0000256" key="2">
    <source>
        <dbReference type="ARBA" id="ARBA00022512"/>
    </source>
</evidence>
<proteinExistence type="predicted"/>
<keyword evidence="3" id="KW-0964">Secreted</keyword>
<dbReference type="InterPro" id="IPR044055">
    <property type="entry name" value="RibLong"/>
</dbReference>
<evidence type="ECO:0000256" key="7">
    <source>
        <dbReference type="SAM" id="MobiDB-lite"/>
    </source>
</evidence>
<evidence type="ECO:0000256" key="3">
    <source>
        <dbReference type="ARBA" id="ARBA00022525"/>
    </source>
</evidence>
<sequence>MKIKTFSRKTIAIAVAAGVSLGGVQVVSAQAGHDLSGQAVAAEAGKLDKSVIKSHSVVSDKSSAAITTEKDTFSDIAGRDAFVDKHGTLVNFDVNMEIPDKAKTGDSIAFKINGAFVPNMKDGNSVDVHAKGNNGEDFVIGSWKYNDADKTVTFTLSKDASDYKERAVHIQVPMRLDPIGIETADKSLEGKAKEQTGTVTLASNGDVLDEFKYSAPYELGISLGNMHIWTRDNTIVNDVSVQHGLDKNRLNPDVNTGTFHGSIKEMRTGQANADLSGVDESNLAVAYDPDATEMRNFTVRYTIDNKNFHFEKGHEPHAWWHRGLDKWKPEERSDGMHYSAYEDAGGLKEALDDGLEYDVKVSDDGRTADLTIKNLAPHNAIDLLDAVDVVGDYTPGDTFKVTGKFIDGVGKPLSAYDYRYTESDTFTYTMPSFDEEGSGVKYEKKAEMTAFVNGKDANDKNSAETITGGKGKFSIDLKNTGTIGASKATVKFPKGVTDKDGKTERVIDLSDGSFAPGKTKKIDLGELNVPNGAQENKFTVEMNGFESLSDPAWTNTAKTSDSVDPTWGNTEVPDGGTKKIPAGGGAKDAPKDTKYELTGDHPDWITIDGKTGEITAKPPRGTKPGKNQVTVTTTFPDGSKDTDKPVITVIHNDVFIDGKPDVKPDGTVTLHRNDGVDITFKVPTGSKVEVNEDGDLVITQPDGKKETVPLKHTTVTEQGEPGTPDHKIIITDEEGNTHEFGTYDKFLKSIDDNGKGTYTFIMNDGTTLGPIQLGDDITDIKDDGKGNLIVTHKDGSTDTVPLNHTTVTETNKGKPGHTITITTPDGKKISFNAFDTYVTEVKKNAQGDYDIYRSDVNDGKTVWKTIVLSDIRGKISKLENNLDKLTEKQAADVKNLQNEIDGLEKEIEDLQGVTDDLDNRVSKLEASLTALTLRVTSLEKRVGVLEDTDEAWAKCYAGIGESAVPLALAAPLALMSDMNIPGLAQLNTQIQRTIGIYNPEAAKWMADNRGLFTAATGVLTFAGVVAMLAHTAKECLPYNKTPGVQENMNPIIEGSSKIGEKIESGSSKPEGEAEDNGSSVDAGSSIGDGSSTESGSATGEGSSENE</sequence>
<feature type="compositionally biased region" description="Basic and acidic residues" evidence="7">
    <location>
        <begin position="588"/>
        <end position="603"/>
    </location>
</feature>
<comment type="subcellular location">
    <subcellularLocation>
        <location evidence="1">Secreted</location>
        <location evidence="1">Cell wall</location>
        <topology evidence="1">Peptidoglycan-anchor</topology>
    </subcellularLocation>
</comment>
<dbReference type="Pfam" id="PF17961">
    <property type="entry name" value="Big_8"/>
    <property type="match status" value="1"/>
</dbReference>
<feature type="region of interest" description="Disordered" evidence="7">
    <location>
        <begin position="550"/>
        <end position="638"/>
    </location>
</feature>
<dbReference type="Proteomes" id="UP000249451">
    <property type="component" value="Unassembled WGS sequence"/>
</dbReference>